<feature type="domain" description="SH3" evidence="6">
    <location>
        <begin position="351"/>
        <end position="420"/>
    </location>
</feature>
<dbReference type="InterPro" id="IPR001452">
    <property type="entry name" value="SH3_domain"/>
</dbReference>
<dbReference type="SUPFAM" id="SSF50044">
    <property type="entry name" value="SH3-domain"/>
    <property type="match status" value="1"/>
</dbReference>
<dbReference type="InterPro" id="IPR036028">
    <property type="entry name" value="SH3-like_dom_sf"/>
</dbReference>
<evidence type="ECO:0000256" key="4">
    <source>
        <dbReference type="SAM" id="Phobius"/>
    </source>
</evidence>
<dbReference type="OrthoDB" id="5595608at2759"/>
<keyword evidence="5" id="KW-0732">Signal</keyword>
<dbReference type="PROSITE" id="PS50002">
    <property type="entry name" value="SH3"/>
    <property type="match status" value="1"/>
</dbReference>
<protein>
    <recommendedName>
        <fullName evidence="6">SH3 domain-containing protein</fullName>
    </recommendedName>
</protein>
<evidence type="ECO:0000256" key="5">
    <source>
        <dbReference type="SAM" id="SignalP"/>
    </source>
</evidence>
<feature type="region of interest" description="Disordered" evidence="3">
    <location>
        <begin position="83"/>
        <end position="118"/>
    </location>
</feature>
<keyword evidence="4" id="KW-0812">Transmembrane</keyword>
<dbReference type="Proteomes" id="UP000193920">
    <property type="component" value="Unassembled WGS sequence"/>
</dbReference>
<dbReference type="CDD" id="cd00174">
    <property type="entry name" value="SH3"/>
    <property type="match status" value="1"/>
</dbReference>
<keyword evidence="1 2" id="KW-0728">SH3 domain</keyword>
<evidence type="ECO:0000256" key="3">
    <source>
        <dbReference type="SAM" id="MobiDB-lite"/>
    </source>
</evidence>
<sequence length="682" mass="78227">MIHFDKQKFILKFIILCLCIIEITNGKKLESTVKKSKKISGKKYHKAIDDPLKNVNSDFSFQNRKKFIEKEYELFKLNSETNLNKNKNENKNKKIEKKEKQNDNHENSQNIKNENIKNTNIKTKFEEINMNDLNGNSNQISEDKKNNNNNNYYIYGSGIVSIALIGVGFFNVYQRNRNSIFNLTKEELEALDKRKETNNSYTSLSEEERRFLHKINTRKHNNMRRYDELTEDEILEIRKKNGWADSDDGECQLRRRKVDNRLSYNVKINSTNVVAPRRVSLNVKLDKDLFSKSSYGKSCDDIKKLKRKTMTSLNKNKLLNHSSSYESLKLSKNINTKKTLSIDTKNISMPPIKMICTIIKNYKPLRSDEIKLHLGDKVEIISIYKDGWALGKIIYEDNSDDNNNQKIGYFPLAHASEPEIFDDKINEFKNHSPLTPPVSRSYSNISLQNVPLTTSLSNSYSIPSVNFTNSTSVEAATSKSKNRHVSMIAVSSNILTQEPLSIQNNSSDSSIVNINNNINIINNSIVGNNASSPNINISININNSNNQKCINNSISINGNENSPLINTNTILLNTQDSSNLKYRASSPSILDSQSIVKLLDDNLKDNECNERIASSLYSAKRDSLPCHSQEVFDFLRGNVYNSKLPIEEREYYKKCLERLKISKIIDMELIQADKQKVQEKCD</sequence>
<dbReference type="Gene3D" id="2.30.30.40">
    <property type="entry name" value="SH3 Domains"/>
    <property type="match status" value="1"/>
</dbReference>
<accession>A0A1Y2CWC2</accession>
<feature type="transmembrane region" description="Helical" evidence="4">
    <location>
        <begin position="152"/>
        <end position="173"/>
    </location>
</feature>
<reference evidence="7 8" key="1">
    <citation type="submission" date="2016-08" db="EMBL/GenBank/DDBJ databases">
        <title>A Parts List for Fungal Cellulosomes Revealed by Comparative Genomics.</title>
        <authorList>
            <consortium name="DOE Joint Genome Institute"/>
            <person name="Haitjema C.H."/>
            <person name="Gilmore S.P."/>
            <person name="Henske J.K."/>
            <person name="Solomon K.V."/>
            <person name="De Groot R."/>
            <person name="Kuo A."/>
            <person name="Mondo S.J."/>
            <person name="Salamov A.A."/>
            <person name="Labutti K."/>
            <person name="Zhao Z."/>
            <person name="Chiniquy J."/>
            <person name="Barry K."/>
            <person name="Brewer H.M."/>
            <person name="Purvine S.O."/>
            <person name="Wright A.T."/>
            <person name="Boxma B."/>
            <person name="Van Alen T."/>
            <person name="Hackstein J.H."/>
            <person name="Baker S.E."/>
            <person name="Grigoriev I.V."/>
            <person name="O'Malley M.A."/>
        </authorList>
    </citation>
    <scope>NUCLEOTIDE SEQUENCE [LARGE SCALE GENOMIC DNA]</scope>
    <source>
        <strain evidence="7 8">G1</strain>
    </source>
</reference>
<name>A0A1Y2CWC2_9FUNG</name>
<dbReference type="AlphaFoldDB" id="A0A1Y2CWC2"/>
<gene>
    <name evidence="7" type="ORF">LY90DRAFT_702851</name>
</gene>
<evidence type="ECO:0000256" key="1">
    <source>
        <dbReference type="ARBA" id="ARBA00022443"/>
    </source>
</evidence>
<feature type="compositionally biased region" description="Basic and acidic residues" evidence="3">
    <location>
        <begin position="86"/>
        <end position="106"/>
    </location>
</feature>
<evidence type="ECO:0000313" key="7">
    <source>
        <dbReference type="EMBL" id="ORY51186.1"/>
    </source>
</evidence>
<evidence type="ECO:0000259" key="6">
    <source>
        <dbReference type="PROSITE" id="PS50002"/>
    </source>
</evidence>
<feature type="chain" id="PRO_5012937568" description="SH3 domain-containing protein" evidence="5">
    <location>
        <begin position="27"/>
        <end position="682"/>
    </location>
</feature>
<organism evidence="7 8">
    <name type="scientific">Neocallimastix californiae</name>
    <dbReference type="NCBI Taxonomy" id="1754190"/>
    <lineage>
        <taxon>Eukaryota</taxon>
        <taxon>Fungi</taxon>
        <taxon>Fungi incertae sedis</taxon>
        <taxon>Chytridiomycota</taxon>
        <taxon>Chytridiomycota incertae sedis</taxon>
        <taxon>Neocallimastigomycetes</taxon>
        <taxon>Neocallimastigales</taxon>
        <taxon>Neocallimastigaceae</taxon>
        <taxon>Neocallimastix</taxon>
    </lineage>
</organism>
<keyword evidence="8" id="KW-1185">Reference proteome</keyword>
<feature type="signal peptide" evidence="5">
    <location>
        <begin position="1"/>
        <end position="26"/>
    </location>
</feature>
<proteinExistence type="predicted"/>
<dbReference type="EMBL" id="MCOG01000096">
    <property type="protein sequence ID" value="ORY51186.1"/>
    <property type="molecule type" value="Genomic_DNA"/>
</dbReference>
<evidence type="ECO:0000313" key="8">
    <source>
        <dbReference type="Proteomes" id="UP000193920"/>
    </source>
</evidence>
<keyword evidence="4" id="KW-0472">Membrane</keyword>
<comment type="caution">
    <text evidence="7">The sequence shown here is derived from an EMBL/GenBank/DDBJ whole genome shotgun (WGS) entry which is preliminary data.</text>
</comment>
<keyword evidence="4" id="KW-1133">Transmembrane helix</keyword>
<evidence type="ECO:0000256" key="2">
    <source>
        <dbReference type="PROSITE-ProRule" id="PRU00192"/>
    </source>
</evidence>